<reference evidence="1 2" key="1">
    <citation type="submission" date="2017-11" db="EMBL/GenBank/DDBJ databases">
        <title>Genome sequence of Entomoplasma freundtii BARC 318 (ATCC 51999).</title>
        <authorList>
            <person name="Lo W.-S."/>
            <person name="Gasparich G.E."/>
            <person name="Kuo C.-H."/>
        </authorList>
    </citation>
    <scope>NUCLEOTIDE SEQUENCE [LARGE SCALE GENOMIC DNA]</scope>
    <source>
        <strain evidence="1 2">BARC 318</strain>
    </source>
</reference>
<evidence type="ECO:0000313" key="2">
    <source>
        <dbReference type="Proteomes" id="UP000232222"/>
    </source>
</evidence>
<sequence length="137" mass="16060">METCYLCKRAIKSYQLVEDNLQQRWKKTLVHRGCKTRLFKTLKWFFIFLGICVVLGIMCFILGIVLMITNDSNSFGIEPGYLFVLLLGFILPIIGMIVQGIAFFLIRQKIQSEHHEDDFIDQEAYMEYQELHSKKDA</sequence>
<keyword evidence="2" id="KW-1185">Reference proteome</keyword>
<dbReference type="KEGG" id="efr:EFREU_v1c00390"/>
<dbReference type="EMBL" id="CP024962">
    <property type="protein sequence ID" value="ATZ16066.1"/>
    <property type="molecule type" value="Genomic_DNA"/>
</dbReference>
<name>A0A2K8NRA1_9MOLU</name>
<accession>A0A2K8NRA1</accession>
<evidence type="ECO:0000313" key="1">
    <source>
        <dbReference type="EMBL" id="ATZ16066.1"/>
    </source>
</evidence>
<organism evidence="1 2">
    <name type="scientific">Entomoplasma freundtii</name>
    <dbReference type="NCBI Taxonomy" id="74700"/>
    <lineage>
        <taxon>Bacteria</taxon>
        <taxon>Bacillati</taxon>
        <taxon>Mycoplasmatota</taxon>
        <taxon>Mollicutes</taxon>
        <taxon>Entomoplasmatales</taxon>
        <taxon>Entomoplasmataceae</taxon>
        <taxon>Entomoplasma</taxon>
    </lineage>
</organism>
<dbReference type="Proteomes" id="UP000232222">
    <property type="component" value="Chromosome"/>
</dbReference>
<proteinExistence type="predicted"/>
<gene>
    <name evidence="1" type="ORF">EFREU_v1c00390</name>
</gene>
<dbReference type="RefSeq" id="WP_100609032.1">
    <property type="nucleotide sequence ID" value="NZ_CP024962.1"/>
</dbReference>
<dbReference type="AlphaFoldDB" id="A0A2K8NRA1"/>
<protein>
    <submittedName>
        <fullName evidence="1">Uncharacterized protein</fullName>
    </submittedName>
</protein>